<dbReference type="Proteomes" id="UP000583915">
    <property type="component" value="Unassembled WGS sequence"/>
</dbReference>
<sequence length="168" mass="19491">ILENIIPRYGMVNNIDSDRGPHFTAQSLQLIVKALGMQWRLHTPWHPQSSGRVERMNKTLKNVLTKLIEETKLNWLKCLPLALLRIRTRPRSDLGVSPYEMMFGLPFLITPYSCRDYLEGEEAVQVYLKTITNTLENLRKKGYLPQTSPFDTNIHSINPGDWVLIKSW</sequence>
<dbReference type="SUPFAM" id="SSF53098">
    <property type="entry name" value="Ribonuclease H-like"/>
    <property type="match status" value="1"/>
</dbReference>
<dbReference type="PROSITE" id="PS50994">
    <property type="entry name" value="INTEGRASE"/>
    <property type="match status" value="1"/>
</dbReference>
<feature type="domain" description="Integrase catalytic" evidence="1">
    <location>
        <begin position="1"/>
        <end position="106"/>
    </location>
</feature>
<dbReference type="PANTHER" id="PTHR37984">
    <property type="entry name" value="PROTEIN CBG26694"/>
    <property type="match status" value="1"/>
</dbReference>
<dbReference type="Gene3D" id="3.30.420.10">
    <property type="entry name" value="Ribonuclease H-like superfamily/Ribonuclease H"/>
    <property type="match status" value="1"/>
</dbReference>
<organism evidence="2 3">
    <name type="scientific">Sitta europaea</name>
    <name type="common">Eurasian nuthatch</name>
    <dbReference type="NCBI Taxonomy" id="50251"/>
    <lineage>
        <taxon>Eukaryota</taxon>
        <taxon>Metazoa</taxon>
        <taxon>Chordata</taxon>
        <taxon>Craniata</taxon>
        <taxon>Vertebrata</taxon>
        <taxon>Euteleostomi</taxon>
        <taxon>Archelosauria</taxon>
        <taxon>Archosauria</taxon>
        <taxon>Dinosauria</taxon>
        <taxon>Saurischia</taxon>
        <taxon>Theropoda</taxon>
        <taxon>Coelurosauria</taxon>
        <taxon>Aves</taxon>
        <taxon>Neognathae</taxon>
        <taxon>Neoaves</taxon>
        <taxon>Telluraves</taxon>
        <taxon>Australaves</taxon>
        <taxon>Passeriformes</taxon>
        <taxon>Sittidae</taxon>
        <taxon>Sitta</taxon>
    </lineage>
</organism>
<comment type="caution">
    <text evidence="2">The sequence shown here is derived from an EMBL/GenBank/DDBJ whole genome shotgun (WGS) entry which is preliminary data.</text>
</comment>
<evidence type="ECO:0000313" key="2">
    <source>
        <dbReference type="EMBL" id="NXO88145.1"/>
    </source>
</evidence>
<feature type="non-terminal residue" evidence="2">
    <location>
        <position position="168"/>
    </location>
</feature>
<dbReference type="InterPro" id="IPR050951">
    <property type="entry name" value="Retrovirus_Pol_polyprotein"/>
</dbReference>
<dbReference type="AlphaFoldDB" id="A0A7L1VRT6"/>
<accession>A0A7L1VRT6</accession>
<dbReference type="GO" id="GO:0003676">
    <property type="term" value="F:nucleic acid binding"/>
    <property type="evidence" value="ECO:0007669"/>
    <property type="project" value="InterPro"/>
</dbReference>
<dbReference type="InterPro" id="IPR001584">
    <property type="entry name" value="Integrase_cat-core"/>
</dbReference>
<dbReference type="InterPro" id="IPR036397">
    <property type="entry name" value="RNaseH_sf"/>
</dbReference>
<keyword evidence="3" id="KW-1185">Reference proteome</keyword>
<proteinExistence type="predicted"/>
<dbReference type="GO" id="GO:0015074">
    <property type="term" value="P:DNA integration"/>
    <property type="evidence" value="ECO:0007669"/>
    <property type="project" value="InterPro"/>
</dbReference>
<protein>
    <submittedName>
        <fullName evidence="2">YI31B protein</fullName>
    </submittedName>
</protein>
<name>A0A7L1VRT6_SITEU</name>
<dbReference type="InterPro" id="IPR012337">
    <property type="entry name" value="RNaseH-like_sf"/>
</dbReference>
<gene>
    <name evidence="2" type="primary">Ty3bi</name>
    <name evidence="2" type="ORF">SITEUR_R15615</name>
</gene>
<evidence type="ECO:0000313" key="3">
    <source>
        <dbReference type="Proteomes" id="UP000583915"/>
    </source>
</evidence>
<feature type="non-terminal residue" evidence="2">
    <location>
        <position position="1"/>
    </location>
</feature>
<dbReference type="PANTHER" id="PTHR37984:SF12">
    <property type="entry name" value="RIBONUCLEASE H"/>
    <property type="match status" value="1"/>
</dbReference>
<reference evidence="2 3" key="1">
    <citation type="submission" date="2019-09" db="EMBL/GenBank/DDBJ databases">
        <title>Bird 10,000 Genomes (B10K) Project - Family phase.</title>
        <authorList>
            <person name="Zhang G."/>
        </authorList>
    </citation>
    <scope>NUCLEOTIDE SEQUENCE [LARGE SCALE GENOMIC DNA]</scope>
    <source>
        <strain evidence="2">B10K-DU-002-25</strain>
        <tissue evidence="2">Muscle</tissue>
    </source>
</reference>
<evidence type="ECO:0000259" key="1">
    <source>
        <dbReference type="PROSITE" id="PS50994"/>
    </source>
</evidence>
<dbReference type="EMBL" id="VXBS01011219">
    <property type="protein sequence ID" value="NXO88145.1"/>
    <property type="molecule type" value="Genomic_DNA"/>
</dbReference>